<protein>
    <submittedName>
        <fullName evidence="1">Uncharacterized protein</fullName>
    </submittedName>
</protein>
<dbReference type="PaxDb" id="4097-A0A1S4B792"/>
<sequence>MMMWDCRSWEGEVLETGCYTLTCKFVAHFQNFSCHITGVFAPNNYIERRIVWDEISAVRGLMEGPWAVCGDFNVTRFISEKKNCRRRTRGMVEFSDFIEDMNLIDLRLEDSSFTWFKGDNQDMASRIDKFLIFEEWDDSFSNIKQIPLQRLTSDHIPVALQGGTWNRNKNYVKFENWWLGTAGFKDKVKEWWSSFNFQEWSRSETRNLGYQRKKLLSQMAELDEVLGDRILTEEETIKKTALFMEYEELIKNEEISWRQKEGDKNTKFFHKVANAHKRFNNIDQLMIHGELTEEPSRIEEEIIDYYQ</sequence>
<gene>
    <name evidence="1" type="primary">LOC107805183</name>
</gene>
<dbReference type="Gene3D" id="3.60.10.10">
    <property type="entry name" value="Endonuclease/exonuclease/phosphatase"/>
    <property type="match status" value="1"/>
</dbReference>
<dbReference type="OMA" id="FMEYEEL"/>
<dbReference type="RefSeq" id="XP_016484663.1">
    <property type="nucleotide sequence ID" value="XM_016629177.1"/>
</dbReference>
<proteinExistence type="predicted"/>
<dbReference type="AlphaFoldDB" id="A0A1S4B792"/>
<reference evidence="1" key="1">
    <citation type="submission" date="2025-08" db="UniProtKB">
        <authorList>
            <consortium name="RefSeq"/>
        </authorList>
    </citation>
    <scope>IDENTIFICATION</scope>
</reference>
<dbReference type="KEGG" id="nta:107805183"/>
<organism evidence="1">
    <name type="scientific">Nicotiana tabacum</name>
    <name type="common">Common tobacco</name>
    <dbReference type="NCBI Taxonomy" id="4097"/>
    <lineage>
        <taxon>Eukaryota</taxon>
        <taxon>Viridiplantae</taxon>
        <taxon>Streptophyta</taxon>
        <taxon>Embryophyta</taxon>
        <taxon>Tracheophyta</taxon>
        <taxon>Spermatophyta</taxon>
        <taxon>Magnoliopsida</taxon>
        <taxon>eudicotyledons</taxon>
        <taxon>Gunneridae</taxon>
        <taxon>Pentapetalae</taxon>
        <taxon>asterids</taxon>
        <taxon>lamiids</taxon>
        <taxon>Solanales</taxon>
        <taxon>Solanaceae</taxon>
        <taxon>Nicotianoideae</taxon>
        <taxon>Nicotianeae</taxon>
        <taxon>Nicotiana</taxon>
    </lineage>
</organism>
<dbReference type="SUPFAM" id="SSF56219">
    <property type="entry name" value="DNase I-like"/>
    <property type="match status" value="1"/>
</dbReference>
<dbReference type="STRING" id="4097.A0A1S4B792"/>
<dbReference type="InterPro" id="IPR036691">
    <property type="entry name" value="Endo/exonu/phosph_ase_sf"/>
</dbReference>
<evidence type="ECO:0000313" key="1">
    <source>
        <dbReference type="RefSeq" id="XP_016484663.1"/>
    </source>
</evidence>
<accession>A0A1S4B792</accession>
<dbReference type="OrthoDB" id="1305844at2759"/>
<dbReference type="PANTHER" id="PTHR33710:SF71">
    <property type="entry name" value="ENDONUCLEASE_EXONUCLEASE_PHOSPHATASE DOMAIN-CONTAINING PROTEIN"/>
    <property type="match status" value="1"/>
</dbReference>
<dbReference type="PANTHER" id="PTHR33710">
    <property type="entry name" value="BNAC02G09200D PROTEIN"/>
    <property type="match status" value="1"/>
</dbReference>
<name>A0A1S4B792_TOBAC</name>